<sequence length="451" mass="48821">MDPTNDDLLAHLRISVCLRVFGDHVQPWVVRVMSDQAGTRWWNRLLRPSGGPDYDPYDPYVLMQALRRHWDWFAVGSDPEGSYRDSVTRLLDIRNRWAHWAPLTAEDVAAAKECVIGLCGLAGADVEEEIDSKSRFTGPDAADRIGRAVEETLETADDPPPEALAALEGLASRVDADLTIARAVIDGLEADSWSVTDLDRWIGKGRNAGVKHLKDALERGAVVRVDESQVARHGLAVDLRAWMWQVAANGLLQPFASAGDARDFAVTRTHSAILAGQGRAAAIRVTDVLGPMLLSLIAELDRSGLATRSHAAWCAFNAAEQASVGLRTWFGEPDGVARVVGCAADLFGSPTPSNANRLTDALDAAGPVGGEALTWWTTKLHQRLGGIGPRDVVTGDRHKGWSKYRNVVMRSVANTVATLGSRGTDPLSGGPWTPLVWIDEEVVARLRAETG</sequence>
<dbReference type="RefSeq" id="WP_114594467.1">
    <property type="nucleotide sequence ID" value="NZ_CP031166.1"/>
</dbReference>
<dbReference type="Pfam" id="PF18731">
    <property type="entry name" value="HEPN_Swt1"/>
    <property type="match status" value="1"/>
</dbReference>
<keyword evidence="2" id="KW-0614">Plasmid</keyword>
<dbReference type="EMBL" id="CP031166">
    <property type="protein sequence ID" value="AXV09855.1"/>
    <property type="molecule type" value="Genomic_DNA"/>
</dbReference>
<dbReference type="AlphaFoldDB" id="A0A346Y5V8"/>
<evidence type="ECO:0000313" key="3">
    <source>
        <dbReference type="Proteomes" id="UP000264006"/>
    </source>
</evidence>
<geneLocation type="plasmid" evidence="3">
    <name>pedy32-46i</name>
</geneLocation>
<protein>
    <recommendedName>
        <fullName evidence="1">Swt1-like HEPN domain-containing protein</fullName>
    </recommendedName>
</protein>
<dbReference type="KEGG" id="euz:DVS28_b0085"/>
<keyword evidence="3" id="KW-1185">Reference proteome</keyword>
<evidence type="ECO:0000259" key="1">
    <source>
        <dbReference type="Pfam" id="PF18731"/>
    </source>
</evidence>
<proteinExistence type="predicted"/>
<accession>A0A346Y5V8</accession>
<name>A0A346Y5V8_9ACTN</name>
<reference evidence="2 3" key="1">
    <citation type="submission" date="2018-09" db="EMBL/GenBank/DDBJ databases">
        <title>Complete genome sequence of Euzebya sp. DY32-46 isolated from seawater of Pacific Ocean.</title>
        <authorList>
            <person name="Xu L."/>
            <person name="Wu Y.-H."/>
            <person name="Xu X.-W."/>
        </authorList>
    </citation>
    <scope>NUCLEOTIDE SEQUENCE [LARGE SCALE GENOMIC DNA]</scope>
    <source>
        <strain evidence="2 3">DY32-46</strain>
        <plasmid evidence="3">pedy32-46i</plasmid>
    </source>
</reference>
<dbReference type="Proteomes" id="UP000264006">
    <property type="component" value="Plasmid pEDY32-46I"/>
</dbReference>
<gene>
    <name evidence="2" type="ORF">DVS28_b0085</name>
</gene>
<dbReference type="OrthoDB" id="9757917at2"/>
<feature type="domain" description="Swt1-like HEPN" evidence="1">
    <location>
        <begin position="18"/>
        <end position="112"/>
    </location>
</feature>
<evidence type="ECO:0000313" key="2">
    <source>
        <dbReference type="EMBL" id="AXV09855.1"/>
    </source>
</evidence>
<organism evidence="2 3">
    <name type="scientific">Euzebya pacifica</name>
    <dbReference type="NCBI Taxonomy" id="1608957"/>
    <lineage>
        <taxon>Bacteria</taxon>
        <taxon>Bacillati</taxon>
        <taxon>Actinomycetota</taxon>
        <taxon>Nitriliruptoria</taxon>
        <taxon>Euzebyales</taxon>
    </lineage>
</organism>
<dbReference type="InterPro" id="IPR041650">
    <property type="entry name" value="HEPN_Swt1"/>
</dbReference>